<dbReference type="Proteomes" id="UP000238762">
    <property type="component" value="Unassembled WGS sequence"/>
</dbReference>
<dbReference type="AlphaFoldDB" id="A0A2T1C437"/>
<dbReference type="EMBL" id="PVWJ01000043">
    <property type="protein sequence ID" value="PSB03016.1"/>
    <property type="molecule type" value="Genomic_DNA"/>
</dbReference>
<comment type="caution">
    <text evidence="2">The sequence shown here is derived from an EMBL/GenBank/DDBJ whole genome shotgun (WGS) entry which is preliminary data.</text>
</comment>
<reference evidence="2 3" key="1">
    <citation type="submission" date="2018-02" db="EMBL/GenBank/DDBJ databases">
        <authorList>
            <person name="Cohen D.B."/>
            <person name="Kent A.D."/>
        </authorList>
    </citation>
    <scope>NUCLEOTIDE SEQUENCE [LARGE SCALE GENOMIC DNA]</scope>
    <source>
        <strain evidence="2 3">CCAP 1448/3</strain>
    </source>
</reference>
<evidence type="ECO:0000313" key="3">
    <source>
        <dbReference type="Proteomes" id="UP000238762"/>
    </source>
</evidence>
<name>A0A2T1C437_9CYAN</name>
<protein>
    <recommendedName>
        <fullName evidence="1">Minimal CRISPR polymerase domain-containing protein</fullName>
    </recommendedName>
</protein>
<gene>
    <name evidence="2" type="ORF">C7B64_10490</name>
</gene>
<accession>A0A2T1C437</accession>
<dbReference type="Pfam" id="PF18182">
    <property type="entry name" value="mCpol"/>
    <property type="match status" value="1"/>
</dbReference>
<dbReference type="RefSeq" id="WP_106288599.1">
    <property type="nucleotide sequence ID" value="NZ_CAWNTC010000028.1"/>
</dbReference>
<keyword evidence="3" id="KW-1185">Reference proteome</keyword>
<reference evidence="2 3" key="2">
    <citation type="submission" date="2018-03" db="EMBL/GenBank/DDBJ databases">
        <title>The ancient ancestry and fast evolution of plastids.</title>
        <authorList>
            <person name="Moore K.R."/>
            <person name="Magnabosco C."/>
            <person name="Momper L."/>
            <person name="Gold D.A."/>
            <person name="Bosak T."/>
            <person name="Fournier G.P."/>
        </authorList>
    </citation>
    <scope>NUCLEOTIDE SEQUENCE [LARGE SCALE GENOMIC DNA]</scope>
    <source>
        <strain evidence="2 3">CCAP 1448/3</strain>
    </source>
</reference>
<evidence type="ECO:0000313" key="2">
    <source>
        <dbReference type="EMBL" id="PSB03016.1"/>
    </source>
</evidence>
<dbReference type="NCBIfam" id="NF033576">
    <property type="entry name" value="mCpol"/>
    <property type="match status" value="1"/>
</dbReference>
<dbReference type="OrthoDB" id="581008at2"/>
<evidence type="ECO:0000259" key="1">
    <source>
        <dbReference type="Pfam" id="PF18182"/>
    </source>
</evidence>
<sequence length="508" mass="56871">MNVYQKFFKLILAGNTNVPAMINAIVRATLQARNDTQDSTLTFRQVHIFHTEQSLQALTASAAWEEALKHYEISSTRLVHHVAKIEDSNVDRFRDLVEQLRMIVNPLDNAQNYIDLTSGISSLKSILAVFAYVLDIENIYSLEIDFSDDPATRKKQAGLFYHELVQEAISIEYRKFPPIREFDTFGKLNYTEVLRHRSIIDELVGSLTSLLPTGLDLEHLRESLLSGVNSRLIGEVTQESYSYRHSIFASSAGVEEVANIILTIVKNADLENKTLGQKLDEVRDVFSKNPKYFVNTETLEYLTKLITSVRNDIAHPSSRNGYSKELTAIQSRLSSQLAFAFLQFTTKTLSSFLDQNGQLVNIQILEAPIEEEQTFFYFGFDGDSTGDYLDTAFSQSSEDEVRQRSQIVHGAISELKKLICKETRDHNSVVFAEGDNILFKARYQVSLLNELQRIYKDKTGLTGTIGYGKTLPEVALAMRLSKAKGGDSVMGIALKDPGEAGSSGSTAG</sequence>
<dbReference type="InterPro" id="IPR040942">
    <property type="entry name" value="Minimal_Cpol"/>
</dbReference>
<proteinExistence type="predicted"/>
<feature type="domain" description="Minimal CRISPR polymerase" evidence="1">
    <location>
        <begin position="377"/>
        <end position="491"/>
    </location>
</feature>
<organism evidence="2 3">
    <name type="scientific">Merismopedia glauca CCAP 1448/3</name>
    <dbReference type="NCBI Taxonomy" id="1296344"/>
    <lineage>
        <taxon>Bacteria</taxon>
        <taxon>Bacillati</taxon>
        <taxon>Cyanobacteriota</taxon>
        <taxon>Cyanophyceae</taxon>
        <taxon>Synechococcales</taxon>
        <taxon>Merismopediaceae</taxon>
        <taxon>Merismopedia</taxon>
    </lineage>
</organism>